<evidence type="ECO:0000313" key="3">
    <source>
        <dbReference type="EMBL" id="GMM52630.1"/>
    </source>
</evidence>
<dbReference type="Pfam" id="PF00300">
    <property type="entry name" value="His_Phos_1"/>
    <property type="match status" value="1"/>
</dbReference>
<evidence type="ECO:0000313" key="4">
    <source>
        <dbReference type="Proteomes" id="UP001362899"/>
    </source>
</evidence>
<sequence>MRVIFLRHGETTSNAEGRMQGQYDTELNTRGEDQARIVGKALRSDEKIDAVYSSDLKRAYRTAQIVADGKWEITPVPKLRERFMGKFQNVLRVEATKIAAAEGKKITDYGESGQELTARMMEGYLEVLADAESKGYKTILIVSHGSALTHLFKEIAKDPKYKVSEDMHDSIYGNSKMGNCSVTIINDNEFEKHAAKMIDSMVLNVDDV</sequence>
<dbReference type="InterPro" id="IPR050275">
    <property type="entry name" value="PGM_Phosphatase"/>
</dbReference>
<reference evidence="3 4" key="1">
    <citation type="journal article" date="2023" name="Elife">
        <title>Identification of key yeast species and microbe-microbe interactions impacting larval growth of Drosophila in the wild.</title>
        <authorList>
            <person name="Mure A."/>
            <person name="Sugiura Y."/>
            <person name="Maeda R."/>
            <person name="Honda K."/>
            <person name="Sakurai N."/>
            <person name="Takahashi Y."/>
            <person name="Watada M."/>
            <person name="Katoh T."/>
            <person name="Gotoh A."/>
            <person name="Gotoh Y."/>
            <person name="Taniguchi I."/>
            <person name="Nakamura K."/>
            <person name="Hayashi T."/>
            <person name="Katayama T."/>
            <person name="Uemura T."/>
            <person name="Hattori Y."/>
        </authorList>
    </citation>
    <scope>NUCLEOTIDE SEQUENCE [LARGE SCALE GENOMIC DNA]</scope>
    <source>
        <strain evidence="3 4">SB-73</strain>
    </source>
</reference>
<dbReference type="PANTHER" id="PTHR48100">
    <property type="entry name" value="BROAD-SPECIFICITY PHOSPHATASE YOR283W-RELATED"/>
    <property type="match status" value="1"/>
</dbReference>
<protein>
    <submittedName>
        <fullName evidence="3">Phosphoglycerate mutase</fullName>
    </submittedName>
</protein>
<dbReference type="SMART" id="SM00855">
    <property type="entry name" value="PGAM"/>
    <property type="match status" value="1"/>
</dbReference>
<dbReference type="CDD" id="cd07067">
    <property type="entry name" value="HP_PGM_like"/>
    <property type="match status" value="1"/>
</dbReference>
<feature type="binding site" evidence="2">
    <location>
        <begin position="7"/>
        <end position="14"/>
    </location>
    <ligand>
        <name>substrate</name>
    </ligand>
</feature>
<dbReference type="PANTHER" id="PTHR48100:SF1">
    <property type="entry name" value="HISTIDINE PHOSPHATASE FAMILY PROTEIN-RELATED"/>
    <property type="match status" value="1"/>
</dbReference>
<evidence type="ECO:0000256" key="1">
    <source>
        <dbReference type="PIRSR" id="PIRSR613078-1"/>
    </source>
</evidence>
<feature type="binding site" evidence="2">
    <location>
        <position position="58"/>
    </location>
    <ligand>
        <name>substrate</name>
    </ligand>
</feature>
<feature type="active site" description="Proton donor/acceptor" evidence="1">
    <location>
        <position position="81"/>
    </location>
</feature>
<dbReference type="EMBL" id="BTGC01000008">
    <property type="protein sequence ID" value="GMM52630.1"/>
    <property type="molecule type" value="Genomic_DNA"/>
</dbReference>
<gene>
    <name evidence="3" type="ORF">DASB73_035930</name>
</gene>
<dbReference type="AlphaFoldDB" id="A0AAV5RM57"/>
<dbReference type="SUPFAM" id="SSF53254">
    <property type="entry name" value="Phosphoglycerate mutase-like"/>
    <property type="match status" value="1"/>
</dbReference>
<dbReference type="InterPro" id="IPR029033">
    <property type="entry name" value="His_PPase_superfam"/>
</dbReference>
<keyword evidence="4" id="KW-1185">Reference proteome</keyword>
<evidence type="ECO:0000256" key="2">
    <source>
        <dbReference type="PIRSR" id="PIRSR613078-2"/>
    </source>
</evidence>
<dbReference type="GO" id="GO:0016791">
    <property type="term" value="F:phosphatase activity"/>
    <property type="evidence" value="ECO:0007669"/>
    <property type="project" value="TreeGrafter"/>
</dbReference>
<feature type="active site" description="Tele-phosphohistidine intermediate" evidence="1">
    <location>
        <position position="8"/>
    </location>
</feature>
<organism evidence="3 4">
    <name type="scientific">Starmerella bacillaris</name>
    <name type="common">Yeast</name>
    <name type="synonym">Candida zemplinina</name>
    <dbReference type="NCBI Taxonomy" id="1247836"/>
    <lineage>
        <taxon>Eukaryota</taxon>
        <taxon>Fungi</taxon>
        <taxon>Dikarya</taxon>
        <taxon>Ascomycota</taxon>
        <taxon>Saccharomycotina</taxon>
        <taxon>Dipodascomycetes</taxon>
        <taxon>Dipodascales</taxon>
        <taxon>Trichomonascaceae</taxon>
        <taxon>Starmerella</taxon>
    </lineage>
</organism>
<accession>A0AAV5RM57</accession>
<proteinExistence type="predicted"/>
<comment type="caution">
    <text evidence="3">The sequence shown here is derived from an EMBL/GenBank/DDBJ whole genome shotgun (WGS) entry which is preliminary data.</text>
</comment>
<dbReference type="GO" id="GO:0005737">
    <property type="term" value="C:cytoplasm"/>
    <property type="evidence" value="ECO:0007669"/>
    <property type="project" value="TreeGrafter"/>
</dbReference>
<dbReference type="Gene3D" id="3.40.50.1240">
    <property type="entry name" value="Phosphoglycerate mutase-like"/>
    <property type="match status" value="1"/>
</dbReference>
<dbReference type="Proteomes" id="UP001362899">
    <property type="component" value="Unassembled WGS sequence"/>
</dbReference>
<dbReference type="InterPro" id="IPR013078">
    <property type="entry name" value="His_Pase_superF_clade-1"/>
</dbReference>
<name>A0AAV5RM57_STABA</name>